<dbReference type="Proteomes" id="UP000006695">
    <property type="component" value="Chromosome"/>
</dbReference>
<name>A5G5Q5_GEOUR</name>
<dbReference type="InterPro" id="IPR025497">
    <property type="entry name" value="PatA-like_N"/>
</dbReference>
<evidence type="ECO:0000259" key="1">
    <source>
        <dbReference type="SMART" id="SM00960"/>
    </source>
</evidence>
<dbReference type="SUPFAM" id="SSF103196">
    <property type="entry name" value="Roadblock/LC7 domain"/>
    <property type="match status" value="1"/>
</dbReference>
<dbReference type="Gene3D" id="3.30.450.30">
    <property type="entry name" value="Dynein light chain 2a, cytoplasmic"/>
    <property type="match status" value="1"/>
</dbReference>
<dbReference type="HOGENOM" id="CLU_1141299_0_0_7"/>
<evidence type="ECO:0000313" key="2">
    <source>
        <dbReference type="EMBL" id="ABQ27123.1"/>
    </source>
</evidence>
<reference evidence="2 3" key="1">
    <citation type="submission" date="2007-05" db="EMBL/GenBank/DDBJ databases">
        <title>Complete sequence of Geobacter uraniireducens Rf4.</title>
        <authorList>
            <consortium name="US DOE Joint Genome Institute"/>
            <person name="Copeland A."/>
            <person name="Lucas S."/>
            <person name="Lapidus A."/>
            <person name="Barry K."/>
            <person name="Detter J.C."/>
            <person name="Glavina del Rio T."/>
            <person name="Hammon N."/>
            <person name="Israni S."/>
            <person name="Dalin E."/>
            <person name="Tice H."/>
            <person name="Pitluck S."/>
            <person name="Chertkov O."/>
            <person name="Brettin T."/>
            <person name="Bruce D."/>
            <person name="Han C."/>
            <person name="Schmutz J."/>
            <person name="Larimer F."/>
            <person name="Land M."/>
            <person name="Hauser L."/>
            <person name="Kyrpides N."/>
            <person name="Mikhailova N."/>
            <person name="Shelobolina E."/>
            <person name="Aklujkar M."/>
            <person name="Lovley D."/>
            <person name="Richardson P."/>
        </authorList>
    </citation>
    <scope>NUCLEOTIDE SEQUENCE [LARGE SCALE GENOMIC DNA]</scope>
    <source>
        <strain evidence="2 3">Rf4</strain>
    </source>
</reference>
<dbReference type="SMART" id="SM00960">
    <property type="entry name" value="Robl_LC7"/>
    <property type="match status" value="1"/>
</dbReference>
<dbReference type="EMBL" id="CP000698">
    <property type="protein sequence ID" value="ABQ27123.1"/>
    <property type="molecule type" value="Genomic_DNA"/>
</dbReference>
<dbReference type="OrthoDB" id="5393715at2"/>
<evidence type="ECO:0000313" key="3">
    <source>
        <dbReference type="Proteomes" id="UP000006695"/>
    </source>
</evidence>
<protein>
    <submittedName>
        <fullName evidence="2">Roadblock/LC7 family protein</fullName>
    </submittedName>
</protein>
<accession>A5G5Q5</accession>
<sequence length="243" mass="26562">MATETLRKDYPEGFEGAIAGLTLSDVIQLKGINRFSGCISVEYGNRLGYIFFRDGEIIHSEQEGESGADAFYEIMRWPSGSFKVQPKVTTTNNTIQDNWRFLILEAHRLMDERHEGDKTDLSPVAVNTATGSEARPTSTISAKLKQIPGVEHAVLMGKDGIPTSDRSLEGEILAAQGTFLALTADRLGGFFGAGNLKSAAVQGEVRQLLLFESRQQYLSVAVKPDSRLDAVEAEIKKALVPNK</sequence>
<dbReference type="PANTHER" id="PTHR36304">
    <property type="entry name" value="DOMAIN GTPASE-ACTIVATING PROTEIN, PUTATIVE-RELATED-RELATED"/>
    <property type="match status" value="1"/>
</dbReference>
<proteinExistence type="predicted"/>
<dbReference type="RefSeq" id="WP_011939792.1">
    <property type="nucleotide sequence ID" value="NC_009483.1"/>
</dbReference>
<dbReference type="InterPro" id="IPR004942">
    <property type="entry name" value="Roadblock/LAMTOR2_dom"/>
</dbReference>
<dbReference type="AlphaFoldDB" id="A5G5Q5"/>
<feature type="domain" description="Roadblock/LAMTOR2" evidence="1">
    <location>
        <begin position="137"/>
        <end position="222"/>
    </location>
</feature>
<keyword evidence="3" id="KW-1185">Reference proteome</keyword>
<dbReference type="STRING" id="351605.Gura_2951"/>
<dbReference type="KEGG" id="gur:Gura_2951"/>
<organism evidence="2 3">
    <name type="scientific">Geotalea uraniireducens (strain Rf4)</name>
    <name type="common">Geobacter uraniireducens</name>
    <dbReference type="NCBI Taxonomy" id="351605"/>
    <lineage>
        <taxon>Bacteria</taxon>
        <taxon>Pseudomonadati</taxon>
        <taxon>Thermodesulfobacteriota</taxon>
        <taxon>Desulfuromonadia</taxon>
        <taxon>Geobacterales</taxon>
        <taxon>Geobacteraceae</taxon>
        <taxon>Geotalea</taxon>
    </lineage>
</organism>
<dbReference type="Pfam" id="PF14332">
    <property type="entry name" value="DUF4388"/>
    <property type="match status" value="1"/>
</dbReference>
<gene>
    <name evidence="2" type="ordered locus">Gura_2951</name>
</gene>
<dbReference type="PANTHER" id="PTHR36304:SF4">
    <property type="entry name" value="DUF4388 DOMAIN-CONTAINING PROTEIN"/>
    <property type="match status" value="1"/>
</dbReference>